<dbReference type="EMBL" id="LR881470">
    <property type="protein sequence ID" value="CAD5332980.1"/>
    <property type="molecule type" value="Genomic_DNA"/>
</dbReference>
<dbReference type="PANTHER" id="PTHR35046">
    <property type="entry name" value="ZINC KNUCKLE (CCHC-TYPE) FAMILY PROTEIN"/>
    <property type="match status" value="1"/>
</dbReference>
<feature type="transmembrane region" description="Helical" evidence="1">
    <location>
        <begin position="344"/>
        <end position="372"/>
    </location>
</feature>
<sequence>MPPKKSLQATFEEQTLAFREMMTEFQQSLAHQQALLIEKQAVNVSSSWNSSTTGQCGGSFIDLGNNKQTKVTLHQPIPPRAIDAGEGLFIRDDPIYDEAVEDEEKNMQVELVSGDTGMMLITRRSFLMPNSLEEPWLLTDILCSTCTIRGKVFRLVIDFGSCTNAISEETVYKFALSIEPHPAPYRLAWLQSKTDKRISNPWQYDRRTMHDGFVNTYSFTFEEKRIPLLPFQETSNKSFCEKVADQATKKVGEHKPPKYCTRSQFLAATQETDTMSAPPTTMDMSSSSNAALAFPNSLHYVAGLFHEEIPLVVQDDNANSRLNFFSPKRPDVAHLLLSNTLELYVFDIGLSFLFLFGLFTWALVLFLIYFSFFDGVAF</sequence>
<proteinExistence type="predicted"/>
<evidence type="ECO:0000313" key="2">
    <source>
        <dbReference type="EMBL" id="CAD5332980.1"/>
    </source>
</evidence>
<name>A0A7G2FC21_ARATH</name>
<gene>
    <name evidence="2" type="ORF">AT9943_LOCUS20359</name>
</gene>
<reference evidence="2 3" key="1">
    <citation type="submission" date="2020-09" db="EMBL/GenBank/DDBJ databases">
        <authorList>
            <person name="Ashkenazy H."/>
        </authorList>
    </citation>
    <scope>NUCLEOTIDE SEQUENCE [LARGE SCALE GENOMIC DNA]</scope>
    <source>
        <strain evidence="3">cv. Cdm-0</strain>
    </source>
</reference>
<dbReference type="PANTHER" id="PTHR35046:SF19">
    <property type="entry name" value="OS08G0315200 PROTEIN"/>
    <property type="match status" value="1"/>
</dbReference>
<accession>A0A7G2FC21</accession>
<keyword evidence="1" id="KW-1133">Transmembrane helix</keyword>
<organism evidence="2 3">
    <name type="scientific">Arabidopsis thaliana</name>
    <name type="common">Mouse-ear cress</name>
    <dbReference type="NCBI Taxonomy" id="3702"/>
    <lineage>
        <taxon>Eukaryota</taxon>
        <taxon>Viridiplantae</taxon>
        <taxon>Streptophyta</taxon>
        <taxon>Embryophyta</taxon>
        <taxon>Tracheophyta</taxon>
        <taxon>Spermatophyta</taxon>
        <taxon>Magnoliopsida</taxon>
        <taxon>eudicotyledons</taxon>
        <taxon>Gunneridae</taxon>
        <taxon>Pentapetalae</taxon>
        <taxon>rosids</taxon>
        <taxon>malvids</taxon>
        <taxon>Brassicales</taxon>
        <taxon>Brassicaceae</taxon>
        <taxon>Camelineae</taxon>
        <taxon>Arabidopsis</taxon>
    </lineage>
</organism>
<evidence type="ECO:0000256" key="1">
    <source>
        <dbReference type="SAM" id="Phobius"/>
    </source>
</evidence>
<protein>
    <submittedName>
        <fullName evidence="2">(thale cress) hypothetical protein</fullName>
    </submittedName>
</protein>
<keyword evidence="1" id="KW-0812">Transmembrane</keyword>
<keyword evidence="1" id="KW-0472">Membrane</keyword>
<dbReference type="AlphaFoldDB" id="A0A7G2FC21"/>
<evidence type="ECO:0000313" key="3">
    <source>
        <dbReference type="Proteomes" id="UP000516314"/>
    </source>
</evidence>
<dbReference type="Proteomes" id="UP000516314">
    <property type="component" value="Chromosome 5"/>
</dbReference>